<keyword evidence="1" id="KW-0472">Membrane</keyword>
<sequence length="232" mass="26315">MTRKIDEYVDQVYRHAKGNTQEIQELKLEMKNHLLETVQELQADGITEDQAVQIAKERFGEVTELRNLINQMFERQKNFGKWILSIGTVLLLVTVIAAVFILINGNNQTAEQADIAYNISGIAGDAAELAEADEQKIETLLDQTTYIQESRIYTDSSSADSFYTSSNDASFPASLFSTEYSYGTDENFVVLEITDTRIIGLLLLAIGFTGFIILFSIWFAINRYHAKRNFKR</sequence>
<protein>
    <submittedName>
        <fullName evidence="2">Uncharacterized protein</fullName>
    </submittedName>
</protein>
<feature type="transmembrane region" description="Helical" evidence="1">
    <location>
        <begin position="198"/>
        <end position="221"/>
    </location>
</feature>
<evidence type="ECO:0000313" key="3">
    <source>
        <dbReference type="Proteomes" id="UP000065533"/>
    </source>
</evidence>
<keyword evidence="1" id="KW-0812">Transmembrane</keyword>
<name>A0ABN4JX50_9BACL</name>
<evidence type="ECO:0000313" key="2">
    <source>
        <dbReference type="EMBL" id="ALS78451.1"/>
    </source>
</evidence>
<keyword evidence="1" id="KW-1133">Transmembrane helix</keyword>
<accession>A0ABN4JX50</accession>
<feature type="transmembrane region" description="Helical" evidence="1">
    <location>
        <begin position="82"/>
        <end position="103"/>
    </location>
</feature>
<dbReference type="EMBL" id="CP013661">
    <property type="protein sequence ID" value="ALS78451.1"/>
    <property type="molecule type" value="Genomic_DNA"/>
</dbReference>
<proteinExistence type="predicted"/>
<organism evidence="2 3">
    <name type="scientific">Planococcus kocurii</name>
    <dbReference type="NCBI Taxonomy" id="1374"/>
    <lineage>
        <taxon>Bacteria</taxon>
        <taxon>Bacillati</taxon>
        <taxon>Bacillota</taxon>
        <taxon>Bacilli</taxon>
        <taxon>Bacillales</taxon>
        <taxon>Caryophanaceae</taxon>
        <taxon>Planococcus</taxon>
    </lineage>
</organism>
<dbReference type="NCBIfam" id="NF038403">
    <property type="entry name" value="perm_prefix_1"/>
    <property type="match status" value="1"/>
</dbReference>
<reference evidence="2" key="1">
    <citation type="submission" date="2016-01" db="EMBL/GenBank/DDBJ databases">
        <title>Complete genome of Planococcus kocurri type strain.</title>
        <authorList>
            <person name="See-Too W.S."/>
        </authorList>
    </citation>
    <scope>NUCLEOTIDE SEQUENCE [LARGE SCALE GENOMIC DNA]</scope>
    <source>
        <strain evidence="2">ATCC 43650</strain>
    </source>
</reference>
<evidence type="ECO:0000256" key="1">
    <source>
        <dbReference type="SAM" id="Phobius"/>
    </source>
</evidence>
<dbReference type="InterPro" id="IPR047928">
    <property type="entry name" value="Perm_prefix_1"/>
</dbReference>
<keyword evidence="3" id="KW-1185">Reference proteome</keyword>
<dbReference type="Proteomes" id="UP000065533">
    <property type="component" value="Chromosome"/>
</dbReference>
<gene>
    <name evidence="2" type="ORF">AUO94_07140</name>
</gene>